<evidence type="ECO:0000313" key="3">
    <source>
        <dbReference type="Proteomes" id="UP000215914"/>
    </source>
</evidence>
<dbReference type="Proteomes" id="UP000215914">
    <property type="component" value="Chromosome 11"/>
</dbReference>
<organism evidence="2 3">
    <name type="scientific">Helianthus annuus</name>
    <name type="common">Common sunflower</name>
    <dbReference type="NCBI Taxonomy" id="4232"/>
    <lineage>
        <taxon>Eukaryota</taxon>
        <taxon>Viridiplantae</taxon>
        <taxon>Streptophyta</taxon>
        <taxon>Embryophyta</taxon>
        <taxon>Tracheophyta</taxon>
        <taxon>Spermatophyta</taxon>
        <taxon>Magnoliopsida</taxon>
        <taxon>eudicotyledons</taxon>
        <taxon>Gunneridae</taxon>
        <taxon>Pentapetalae</taxon>
        <taxon>asterids</taxon>
        <taxon>campanulids</taxon>
        <taxon>Asterales</taxon>
        <taxon>Asteraceae</taxon>
        <taxon>Asteroideae</taxon>
        <taxon>Heliantheae alliance</taxon>
        <taxon>Heliantheae</taxon>
        <taxon>Helianthus</taxon>
    </lineage>
</organism>
<reference evidence="1" key="3">
    <citation type="submission" date="2020-06" db="EMBL/GenBank/DDBJ databases">
        <title>Helianthus annuus Genome sequencing and assembly Release 2.</title>
        <authorList>
            <person name="Gouzy J."/>
            <person name="Langlade N."/>
            <person name="Munos S."/>
        </authorList>
    </citation>
    <scope>NUCLEOTIDE SEQUENCE</scope>
    <source>
        <tissue evidence="1">Leaves</tissue>
    </source>
</reference>
<dbReference type="AlphaFoldDB" id="A0A251TD45"/>
<reference evidence="2" key="2">
    <citation type="submission" date="2017-02" db="EMBL/GenBank/DDBJ databases">
        <title>Sunflower complete genome.</title>
        <authorList>
            <person name="Langlade N."/>
            <person name="Munos S."/>
        </authorList>
    </citation>
    <scope>NUCLEOTIDE SEQUENCE [LARGE SCALE GENOMIC DNA]</scope>
    <source>
        <tissue evidence="2">Leaves</tissue>
    </source>
</reference>
<dbReference type="Gramene" id="mRNA:HanXRQr2_Chr11g0506711">
    <property type="protein sequence ID" value="CDS:HanXRQr2_Chr11g0506711.1"/>
    <property type="gene ID" value="HanXRQr2_Chr11g0506711"/>
</dbReference>
<dbReference type="EMBL" id="CM007900">
    <property type="protein sequence ID" value="OTG08669.1"/>
    <property type="molecule type" value="Genomic_DNA"/>
</dbReference>
<reference evidence="1 3" key="1">
    <citation type="journal article" date="2017" name="Nature">
        <title>The sunflower genome provides insights into oil metabolism, flowering and Asterid evolution.</title>
        <authorList>
            <person name="Badouin H."/>
            <person name="Gouzy J."/>
            <person name="Grassa C.J."/>
            <person name="Murat F."/>
            <person name="Staton S.E."/>
            <person name="Cottret L."/>
            <person name="Lelandais-Briere C."/>
            <person name="Owens G.L."/>
            <person name="Carrere S."/>
            <person name="Mayjonade B."/>
            <person name="Legrand L."/>
            <person name="Gill N."/>
            <person name="Kane N.C."/>
            <person name="Bowers J.E."/>
            <person name="Hubner S."/>
            <person name="Bellec A."/>
            <person name="Berard A."/>
            <person name="Berges H."/>
            <person name="Blanchet N."/>
            <person name="Boniface M.C."/>
            <person name="Brunel D."/>
            <person name="Catrice O."/>
            <person name="Chaidir N."/>
            <person name="Claudel C."/>
            <person name="Donnadieu C."/>
            <person name="Faraut T."/>
            <person name="Fievet G."/>
            <person name="Helmstetter N."/>
            <person name="King M."/>
            <person name="Knapp S.J."/>
            <person name="Lai Z."/>
            <person name="Le Paslier M.C."/>
            <person name="Lippi Y."/>
            <person name="Lorenzon L."/>
            <person name="Mandel J.R."/>
            <person name="Marage G."/>
            <person name="Marchand G."/>
            <person name="Marquand E."/>
            <person name="Bret-Mestries E."/>
            <person name="Morien E."/>
            <person name="Nambeesan S."/>
            <person name="Nguyen T."/>
            <person name="Pegot-Espagnet P."/>
            <person name="Pouilly N."/>
            <person name="Raftis F."/>
            <person name="Sallet E."/>
            <person name="Schiex T."/>
            <person name="Thomas J."/>
            <person name="Vandecasteele C."/>
            <person name="Vares D."/>
            <person name="Vear F."/>
            <person name="Vautrin S."/>
            <person name="Crespi M."/>
            <person name="Mangin B."/>
            <person name="Burke J.M."/>
            <person name="Salse J."/>
            <person name="Munos S."/>
            <person name="Vincourt P."/>
            <person name="Rieseberg L.H."/>
            <person name="Langlade N.B."/>
        </authorList>
    </citation>
    <scope>NUCLEOTIDE SEQUENCE [LARGE SCALE GENOMIC DNA]</scope>
    <source>
        <strain evidence="3">cv. SF193</strain>
        <tissue evidence="1">Leaves</tissue>
    </source>
</reference>
<protein>
    <submittedName>
        <fullName evidence="2">Uncharacterized protein</fullName>
    </submittedName>
</protein>
<accession>A0A251TD45</accession>
<proteinExistence type="predicted"/>
<keyword evidence="3" id="KW-1185">Reference proteome</keyword>
<dbReference type="EMBL" id="MNCJ02000326">
    <property type="protein sequence ID" value="KAF5783332.1"/>
    <property type="molecule type" value="Genomic_DNA"/>
</dbReference>
<dbReference type="InParanoid" id="A0A251TD45"/>
<evidence type="ECO:0000313" key="1">
    <source>
        <dbReference type="EMBL" id="KAF5783332.1"/>
    </source>
</evidence>
<sequence>MRLWMSTFSKICISKAWSSLHLASFGDDEALSGDDDDFISKSNFFCQSSVDLGCPAEGFWLASPGYEDSSSSTTCIARTGSTFMQLNRCSFPHVNHVRKVKL</sequence>
<name>A0A251TD45_HELAN</name>
<gene>
    <name evidence="2" type="ORF">HannXRQ_Chr11g0344281</name>
    <name evidence="1" type="ORF">HanXRQr2_Chr11g0506711</name>
</gene>
<evidence type="ECO:0000313" key="2">
    <source>
        <dbReference type="EMBL" id="OTG08669.1"/>
    </source>
</evidence>